<protein>
    <submittedName>
        <fullName evidence="1">Uncharacterized protein</fullName>
    </submittedName>
</protein>
<accession>A0ABZ3H9F8</accession>
<sequence>MFFNVQAYCSIAPCWTTETAPFHKTFWFWGHAGPQIWPMGLCVPASRVLLPNVQIKPLRFSVKLRNIISMSFLTDKCSLEDHILEVVMGVADRQGFEPWEV</sequence>
<reference evidence="1 2" key="1">
    <citation type="submission" date="2024-03" db="EMBL/GenBank/DDBJ databases">
        <title>Sulfurimonas sp. HSL3-1.</title>
        <authorList>
            <person name="Wang S."/>
        </authorList>
    </citation>
    <scope>NUCLEOTIDE SEQUENCE [LARGE SCALE GENOMIC DNA]</scope>
    <source>
        <strain evidence="1 2">HSL3-1</strain>
    </source>
</reference>
<dbReference type="RefSeq" id="WP_345972568.1">
    <property type="nucleotide sequence ID" value="NZ_CP147920.1"/>
</dbReference>
<proteinExistence type="predicted"/>
<dbReference type="EMBL" id="CP147920">
    <property type="protein sequence ID" value="XAU14959.1"/>
    <property type="molecule type" value="Genomic_DNA"/>
</dbReference>
<gene>
    <name evidence="1" type="ORF">WCY31_12030</name>
</gene>
<evidence type="ECO:0000313" key="1">
    <source>
        <dbReference type="EMBL" id="XAU14959.1"/>
    </source>
</evidence>
<name>A0ABZ3H9F8_9BACT</name>
<evidence type="ECO:0000313" key="2">
    <source>
        <dbReference type="Proteomes" id="UP001447842"/>
    </source>
</evidence>
<dbReference type="Proteomes" id="UP001447842">
    <property type="component" value="Chromosome"/>
</dbReference>
<organism evidence="1 2">
    <name type="scientific">Sulfurimonas diazotrophicus</name>
    <dbReference type="NCBI Taxonomy" id="3131939"/>
    <lineage>
        <taxon>Bacteria</taxon>
        <taxon>Pseudomonadati</taxon>
        <taxon>Campylobacterota</taxon>
        <taxon>Epsilonproteobacteria</taxon>
        <taxon>Campylobacterales</taxon>
        <taxon>Sulfurimonadaceae</taxon>
        <taxon>Sulfurimonas</taxon>
    </lineage>
</organism>
<keyword evidence="2" id="KW-1185">Reference proteome</keyword>